<evidence type="ECO:0000313" key="4">
    <source>
        <dbReference type="Proteomes" id="UP000185003"/>
    </source>
</evidence>
<evidence type="ECO:0000259" key="2">
    <source>
        <dbReference type="Pfam" id="PF25275"/>
    </source>
</evidence>
<dbReference type="Pfam" id="PF15892">
    <property type="entry name" value="BNR_4"/>
    <property type="match status" value="1"/>
</dbReference>
<dbReference type="OrthoDB" id="223410at2"/>
<dbReference type="RefSeq" id="WP_074239698.1">
    <property type="nucleotide sequence ID" value="NZ_FSRA01000001.1"/>
</dbReference>
<evidence type="ECO:0000313" key="3">
    <source>
        <dbReference type="EMBL" id="SIO04250.1"/>
    </source>
</evidence>
<keyword evidence="1" id="KW-0732">Signal</keyword>
<dbReference type="Proteomes" id="UP000185003">
    <property type="component" value="Unassembled WGS sequence"/>
</dbReference>
<sequence length="697" mass="77088">MRKNILFSIAAIILLLQAPAGFSQSVVLPDDKIVDNEALVYSTNAYGYYPSIQSFSQPSVITYNNYQYVVYYNKDRRVCLGRRSLSGGAWETLVFTDYLFSTIDCHNVPVLGISTDGKIHLSFDHHVSALKYRVSGSGVANNPGSYTWDAALFGAITDTLPGMTVPQSAVTYPSFIATPSGKLQLVMRIGNSGNGKERLFEYDTATTHWTDLGWLTSSAGIYTGPLTDGQHRNAYRDGMGYFGGNRLHLLFTWRETGDVQSEHDIIYSYSDDEGRTWKNSANVSFATLGTDLIGLGDTAAIVYRLGQKHGLLNQEYMYVDKQGRVHAFKKHMLASEPDASSWEDARDKAKAYHHMRATNGTWSTSLLPFNNHRVNFVADTNGILYAVTGNKLDIWAATPASGYTDWALIHRFDSLAKYAEETILIDKERMITSNVLSVLVQEKYTASGQPSKIHTIDFTLSAEPSITLDNTTAEITGTWNTSSAVSNYYGVNYRVRASGGTGTNYVKWRAAIPEAGDYAVYVWLPDGLPSRATNAKYVVYHSGYNTTYYVDQSLPGGRWVLLGTHTMTTNTTGNGVVMLTDEGNNDFVIADAVRFVKQSSGTARKSLPQQIKRPEIAQSLQFWATHGEVHATFYAAVPTRGSIRIIDLLGRVLLQQQIQVEKGFNTFNVGTAGLPRGFMIAVLSTGPENRALKFIKY</sequence>
<reference evidence="3 4" key="1">
    <citation type="submission" date="2016-11" db="EMBL/GenBank/DDBJ databases">
        <authorList>
            <person name="Jaros S."/>
            <person name="Januszkiewicz K."/>
            <person name="Wedrychowicz H."/>
        </authorList>
    </citation>
    <scope>NUCLEOTIDE SEQUENCE [LARGE SCALE GENOMIC DNA]</scope>
    <source>
        <strain evidence="3 4">DSM 24787</strain>
    </source>
</reference>
<accession>A0A1N6G9M5</accession>
<name>A0A1N6G9M5_9BACT</name>
<gene>
    <name evidence="3" type="ORF">SAMN04488055_2656</name>
</gene>
<keyword evidence="4" id="KW-1185">Reference proteome</keyword>
<feature type="domain" description="Golvesin/Xly CBD-like" evidence="2">
    <location>
        <begin position="467"/>
        <end position="596"/>
    </location>
</feature>
<feature type="signal peptide" evidence="1">
    <location>
        <begin position="1"/>
        <end position="23"/>
    </location>
</feature>
<organism evidence="3 4">
    <name type="scientific">Chitinophaga niabensis</name>
    <dbReference type="NCBI Taxonomy" id="536979"/>
    <lineage>
        <taxon>Bacteria</taxon>
        <taxon>Pseudomonadati</taxon>
        <taxon>Bacteroidota</taxon>
        <taxon>Chitinophagia</taxon>
        <taxon>Chitinophagales</taxon>
        <taxon>Chitinophagaceae</taxon>
        <taxon>Chitinophaga</taxon>
    </lineage>
</organism>
<dbReference type="InterPro" id="IPR033803">
    <property type="entry name" value="CBD-like_Golvesin-Xly"/>
</dbReference>
<dbReference type="Pfam" id="PF25275">
    <property type="entry name" value="Golvesin_C"/>
    <property type="match status" value="1"/>
</dbReference>
<dbReference type="AlphaFoldDB" id="A0A1N6G9M5"/>
<proteinExistence type="predicted"/>
<dbReference type="EMBL" id="FSRA01000001">
    <property type="protein sequence ID" value="SIO04250.1"/>
    <property type="molecule type" value="Genomic_DNA"/>
</dbReference>
<protein>
    <submittedName>
        <fullName evidence="3">BNR repeat-containing family member</fullName>
    </submittedName>
</protein>
<dbReference type="STRING" id="536979.SAMN04488055_2656"/>
<feature type="chain" id="PRO_5013088268" evidence="1">
    <location>
        <begin position="24"/>
        <end position="697"/>
    </location>
</feature>
<evidence type="ECO:0000256" key="1">
    <source>
        <dbReference type="SAM" id="SignalP"/>
    </source>
</evidence>